<accession>A0A085WC14</accession>
<keyword evidence="2" id="KW-1185">Reference proteome</keyword>
<dbReference type="PATRIC" id="fig|394096.3.peg.5680"/>
<protein>
    <submittedName>
        <fullName evidence="1">Uncharacterized protein</fullName>
    </submittedName>
</protein>
<dbReference type="RefSeq" id="WP_240486922.1">
    <property type="nucleotide sequence ID" value="NZ_JMCB01000012.1"/>
</dbReference>
<dbReference type="STRING" id="394096.DB31_1343"/>
<gene>
    <name evidence="1" type="ORF">DB31_1343</name>
</gene>
<dbReference type="Proteomes" id="UP000028725">
    <property type="component" value="Unassembled WGS sequence"/>
</dbReference>
<reference evidence="1 2" key="1">
    <citation type="submission" date="2014-04" db="EMBL/GenBank/DDBJ databases">
        <title>Genome assembly of Hyalangium minutum DSM 14724.</title>
        <authorList>
            <person name="Sharma G."/>
            <person name="Subramanian S."/>
        </authorList>
    </citation>
    <scope>NUCLEOTIDE SEQUENCE [LARGE SCALE GENOMIC DNA]</scope>
    <source>
        <strain evidence="1 2">DSM 14724</strain>
    </source>
</reference>
<comment type="caution">
    <text evidence="1">The sequence shown here is derived from an EMBL/GenBank/DDBJ whole genome shotgun (WGS) entry which is preliminary data.</text>
</comment>
<evidence type="ECO:0000313" key="2">
    <source>
        <dbReference type="Proteomes" id="UP000028725"/>
    </source>
</evidence>
<dbReference type="EMBL" id="JMCB01000012">
    <property type="protein sequence ID" value="KFE65227.1"/>
    <property type="molecule type" value="Genomic_DNA"/>
</dbReference>
<organism evidence="1 2">
    <name type="scientific">Hyalangium minutum</name>
    <dbReference type="NCBI Taxonomy" id="394096"/>
    <lineage>
        <taxon>Bacteria</taxon>
        <taxon>Pseudomonadati</taxon>
        <taxon>Myxococcota</taxon>
        <taxon>Myxococcia</taxon>
        <taxon>Myxococcales</taxon>
        <taxon>Cystobacterineae</taxon>
        <taxon>Archangiaceae</taxon>
        <taxon>Hyalangium</taxon>
    </lineage>
</organism>
<evidence type="ECO:0000313" key="1">
    <source>
        <dbReference type="EMBL" id="KFE65227.1"/>
    </source>
</evidence>
<proteinExistence type="predicted"/>
<name>A0A085WC14_9BACT</name>
<dbReference type="AlphaFoldDB" id="A0A085WC14"/>
<sequence>MVLLACVFLGLGTGCGGGRADFIGSRAKDVCDAEWPVCSKVAGCILGAESYTEGRLPGKGQFIVQLQEASTVRVRFFLEDVVAAGEETVVTFQEEGCRARTREAVSGRTALDSAEKFGEFSREADLTGVGDHLIEFTSDMQARYVLKVEVLPLRNR</sequence>